<dbReference type="InterPro" id="IPR010730">
    <property type="entry name" value="HET"/>
</dbReference>
<keyword evidence="4" id="KW-1185">Reference proteome</keyword>
<dbReference type="PANTHER" id="PTHR24148:SF79">
    <property type="entry name" value="HETEROKARYON INCOMPATIBILITY DOMAIN-CONTAINING PROTEIN"/>
    <property type="match status" value="1"/>
</dbReference>
<protein>
    <submittedName>
        <fullName evidence="3">Uu.00g024710.m01.CDS01</fullName>
    </submittedName>
</protein>
<evidence type="ECO:0000259" key="2">
    <source>
        <dbReference type="Pfam" id="PF06985"/>
    </source>
</evidence>
<feature type="domain" description="Heterokaryon incompatibility" evidence="2">
    <location>
        <begin position="170"/>
        <end position="321"/>
    </location>
</feature>
<dbReference type="Proteomes" id="UP001295740">
    <property type="component" value="Unassembled WGS sequence"/>
</dbReference>
<sequence length="685" mass="78346">MEDVSDIDERSNKRWLPCHDLTCHCNNRTPFAPAHYAVVSQWEQRVRAAALCDNANPALILTTAILSLTNTKPATKRSRSVRDRDTAVSTRPPSSQNSVMLHAPPSSPTLQPPDKRFRPELFARCMPLYQYKKLRQGEIRLLQILPGHYSDPVQCTLSTVSINEVEQQPYEALSYTWGALAGMQWILVIDNDASGRTHHGGLKVRWNCYNTLKRLRREDSSRTMWIDAICIDQDNLEERSQQVGFMSRIYSLAEQVVVCLRYWDKVELPYETKARESMIGRRPLEPTENRVRGGMIDDFCRDAQNMMREYEWFHRVWVVQEVVNARKVVFVCGRHQTPWDAFVSHFGHYLAGVWSLPVPLSQEDWKNLNALDAARILRPCRATEPLDKVFAVPGLLRDDPGITIDYTRQPDAAYTLFARETISGRGESSDCVPGESLDILSDAIQSTPACSWAPDWNKARRVMPVGGAYNRFEAGGCCQRARRPWRLLRTDHLRLQIIKLGRIADCAEPWGTEGAHGHRFGGTSETMRYNTIQRDWTELARGAGLERASEELRCLLRDDHAIDWVDDRRLLLLDTGVLCLGPRVQMQISPVRVEVGDMVCIILGARTPFILREASHLRRPDPDGLHGCESCVQARLVGDCYVSGVMHGEAVRWDWRMDHEGWMVVEGVSEAFWERGYRLEQLYLY</sequence>
<feature type="compositionally biased region" description="Polar residues" evidence="1">
    <location>
        <begin position="87"/>
        <end position="99"/>
    </location>
</feature>
<evidence type="ECO:0000256" key="1">
    <source>
        <dbReference type="SAM" id="MobiDB-lite"/>
    </source>
</evidence>
<proteinExistence type="predicted"/>
<evidence type="ECO:0000313" key="4">
    <source>
        <dbReference type="Proteomes" id="UP001295740"/>
    </source>
</evidence>
<dbReference type="AlphaFoldDB" id="A0AAI8V794"/>
<accession>A0AAI8V794</accession>
<dbReference type="EMBL" id="CAUWAG010000003">
    <property type="protein sequence ID" value="CAJ2499618.1"/>
    <property type="molecule type" value="Genomic_DNA"/>
</dbReference>
<name>A0AAI8V794_9PEZI</name>
<dbReference type="InterPro" id="IPR052895">
    <property type="entry name" value="HetReg/Transcr_Mod"/>
</dbReference>
<reference evidence="3" key="1">
    <citation type="submission" date="2023-10" db="EMBL/GenBank/DDBJ databases">
        <authorList>
            <person name="Hackl T."/>
        </authorList>
    </citation>
    <scope>NUCLEOTIDE SEQUENCE</scope>
</reference>
<dbReference type="Pfam" id="PF06985">
    <property type="entry name" value="HET"/>
    <property type="match status" value="1"/>
</dbReference>
<evidence type="ECO:0000313" key="3">
    <source>
        <dbReference type="EMBL" id="CAJ2499618.1"/>
    </source>
</evidence>
<organism evidence="3 4">
    <name type="scientific">Anthostomella pinea</name>
    <dbReference type="NCBI Taxonomy" id="933095"/>
    <lineage>
        <taxon>Eukaryota</taxon>
        <taxon>Fungi</taxon>
        <taxon>Dikarya</taxon>
        <taxon>Ascomycota</taxon>
        <taxon>Pezizomycotina</taxon>
        <taxon>Sordariomycetes</taxon>
        <taxon>Xylariomycetidae</taxon>
        <taxon>Xylariales</taxon>
        <taxon>Xylariaceae</taxon>
        <taxon>Anthostomella</taxon>
    </lineage>
</organism>
<comment type="caution">
    <text evidence="3">The sequence shown here is derived from an EMBL/GenBank/DDBJ whole genome shotgun (WGS) entry which is preliminary data.</text>
</comment>
<feature type="region of interest" description="Disordered" evidence="1">
    <location>
        <begin position="72"/>
        <end position="113"/>
    </location>
</feature>
<gene>
    <name evidence="3" type="ORF">KHLLAP_LOCUS86</name>
</gene>
<dbReference type="PANTHER" id="PTHR24148">
    <property type="entry name" value="ANKYRIN REPEAT DOMAIN-CONTAINING PROTEIN 39 HOMOLOG-RELATED"/>
    <property type="match status" value="1"/>
</dbReference>